<evidence type="ECO:0000313" key="6">
    <source>
        <dbReference type="Proteomes" id="UP001370758"/>
    </source>
</evidence>
<accession>A0AAV9W4Q9</accession>
<feature type="domain" description="Fido" evidence="4">
    <location>
        <begin position="158"/>
        <end position="310"/>
    </location>
</feature>
<name>A0AAV9W4Q9_9PEZI</name>
<dbReference type="InterPro" id="IPR036597">
    <property type="entry name" value="Fido-like_dom_sf"/>
</dbReference>
<comment type="caution">
    <text evidence="5">The sequence shown here is derived from an EMBL/GenBank/DDBJ whole genome shotgun (WGS) entry which is preliminary data.</text>
</comment>
<dbReference type="Proteomes" id="UP001370758">
    <property type="component" value="Unassembled WGS sequence"/>
</dbReference>
<dbReference type="EMBL" id="JAVHJL010000006">
    <property type="protein sequence ID" value="KAK6501929.1"/>
    <property type="molecule type" value="Genomic_DNA"/>
</dbReference>
<keyword evidence="2" id="KW-0067">ATP-binding</keyword>
<evidence type="ECO:0000259" key="4">
    <source>
        <dbReference type="PROSITE" id="PS51459"/>
    </source>
</evidence>
<sequence length="344" mass="39604">MSSSKEHQRTLWQTFNVEATKDKQEKDDKHRGLVRNYRIPPWHNNIHPEHLWEVPQSIREAAYLLAGLPENGRIQEAFEKQFANFIYSSNKIEKAGLDRSETLEIVKKMISSSSTDKDDQEADMGSTLGEDTKSRREVIQHVHAFLYLKNRLLEGRHLSEEGLLECHWTLMTGIPSDEGFQGYQGRYRTCEIAVGRPLVLRTGEELTCSSSERVPDHMTEWLARYNSALNGSCDPIATAAELKIDFLKIHPFLDGNGRMSRLLFNSLVTHYYPHTIIIFGESKYERSKYQSSVRESIRREAPGIFSFLSLRRAARHSLQRLQDLDTDTQPPDLDRLQETLSLVA</sequence>
<dbReference type="Pfam" id="PF02661">
    <property type="entry name" value="Fic"/>
    <property type="match status" value="1"/>
</dbReference>
<evidence type="ECO:0000256" key="2">
    <source>
        <dbReference type="PIRSR" id="PIRSR640198-2"/>
    </source>
</evidence>
<gene>
    <name evidence="5" type="ORF">TWF481_009748</name>
</gene>
<dbReference type="InterPro" id="IPR003812">
    <property type="entry name" value="Fido"/>
</dbReference>
<dbReference type="AlphaFoldDB" id="A0AAV9W4Q9"/>
<dbReference type="Gene3D" id="1.10.3290.10">
    <property type="entry name" value="Fido-like domain"/>
    <property type="match status" value="1"/>
</dbReference>
<dbReference type="InterPro" id="IPR040198">
    <property type="entry name" value="Fido_containing"/>
</dbReference>
<feature type="active site" evidence="1">
    <location>
        <position position="250"/>
    </location>
</feature>
<keyword evidence="6" id="KW-1185">Reference proteome</keyword>
<dbReference type="SUPFAM" id="SSF140931">
    <property type="entry name" value="Fic-like"/>
    <property type="match status" value="1"/>
</dbReference>
<dbReference type="GO" id="GO:0005524">
    <property type="term" value="F:ATP binding"/>
    <property type="evidence" value="ECO:0007669"/>
    <property type="project" value="UniProtKB-KW"/>
</dbReference>
<dbReference type="PROSITE" id="PS51459">
    <property type="entry name" value="FIDO"/>
    <property type="match status" value="1"/>
</dbReference>
<evidence type="ECO:0000313" key="5">
    <source>
        <dbReference type="EMBL" id="KAK6501929.1"/>
    </source>
</evidence>
<evidence type="ECO:0000256" key="1">
    <source>
        <dbReference type="PIRSR" id="PIRSR640198-1"/>
    </source>
</evidence>
<evidence type="ECO:0000256" key="3">
    <source>
        <dbReference type="SAM" id="MobiDB-lite"/>
    </source>
</evidence>
<organism evidence="5 6">
    <name type="scientific">Arthrobotrys musiformis</name>
    <dbReference type="NCBI Taxonomy" id="47236"/>
    <lineage>
        <taxon>Eukaryota</taxon>
        <taxon>Fungi</taxon>
        <taxon>Dikarya</taxon>
        <taxon>Ascomycota</taxon>
        <taxon>Pezizomycotina</taxon>
        <taxon>Orbiliomycetes</taxon>
        <taxon>Orbiliales</taxon>
        <taxon>Orbiliaceae</taxon>
        <taxon>Arthrobotrys</taxon>
    </lineage>
</organism>
<reference evidence="5 6" key="1">
    <citation type="submission" date="2023-08" db="EMBL/GenBank/DDBJ databases">
        <authorList>
            <person name="Palmer J.M."/>
        </authorList>
    </citation>
    <scope>NUCLEOTIDE SEQUENCE [LARGE SCALE GENOMIC DNA]</scope>
    <source>
        <strain evidence="5 6">TWF481</strain>
    </source>
</reference>
<keyword evidence="2" id="KW-0547">Nucleotide-binding</keyword>
<protein>
    <recommendedName>
        <fullName evidence="4">Fido domain-containing protein</fullName>
    </recommendedName>
</protein>
<dbReference type="PANTHER" id="PTHR13504">
    <property type="entry name" value="FIDO DOMAIN-CONTAINING PROTEIN DDB_G0283145"/>
    <property type="match status" value="1"/>
</dbReference>
<feature type="region of interest" description="Disordered" evidence="3">
    <location>
        <begin position="112"/>
        <end position="132"/>
    </location>
</feature>
<feature type="binding site" evidence="2">
    <location>
        <begin position="254"/>
        <end position="261"/>
    </location>
    <ligand>
        <name>ATP</name>
        <dbReference type="ChEBI" id="CHEBI:30616"/>
    </ligand>
</feature>
<dbReference type="PANTHER" id="PTHR13504:SF38">
    <property type="entry name" value="FIDO DOMAIN-CONTAINING PROTEIN"/>
    <property type="match status" value="1"/>
</dbReference>
<proteinExistence type="predicted"/>